<accession>A0ABU4CQG6</accession>
<protein>
    <recommendedName>
        <fullName evidence="3">Ig-like domain-containing protein</fullName>
    </recommendedName>
</protein>
<dbReference type="RefSeq" id="WP_317571116.1">
    <property type="nucleotide sequence ID" value="NZ_JAWLKA010000029.1"/>
</dbReference>
<dbReference type="Proteomes" id="UP001185737">
    <property type="component" value="Unassembled WGS sequence"/>
</dbReference>
<keyword evidence="2" id="KW-1185">Reference proteome</keyword>
<organism evidence="1 2">
    <name type="scientific">Rhodococcus jostii</name>
    <dbReference type="NCBI Taxonomy" id="132919"/>
    <lineage>
        <taxon>Bacteria</taxon>
        <taxon>Bacillati</taxon>
        <taxon>Actinomycetota</taxon>
        <taxon>Actinomycetes</taxon>
        <taxon>Mycobacteriales</taxon>
        <taxon>Nocardiaceae</taxon>
        <taxon>Rhodococcus</taxon>
    </lineage>
</organism>
<dbReference type="EMBL" id="JAWLKA010000029">
    <property type="protein sequence ID" value="MDV6285799.1"/>
    <property type="molecule type" value="Genomic_DNA"/>
</dbReference>
<sequence length="142" mass="14442">MAIAGAMSMIAGPASAEPAPTSITVSSEDLYVDETYTVTVHCQEHSTVGVAVDIDPAVAEQSDLLGGIPVAPNEDLLATVQWTPTSTGTHTLYAYGCASGVGWPDYRPPTASLTVDVVAAPTGTGSADGIPVIGPILRELFG</sequence>
<name>A0ABU4CQG6_RHOJO</name>
<reference evidence="1 2" key="1">
    <citation type="submission" date="2023-10" db="EMBL/GenBank/DDBJ databases">
        <title>Development of a sustainable strategy for remediation of hydrocarbon-contaminated territories based on the waste exchange concept.</title>
        <authorList>
            <person name="Krivoruchko A."/>
        </authorList>
    </citation>
    <scope>NUCLEOTIDE SEQUENCE [LARGE SCALE GENOMIC DNA]</scope>
    <source>
        <strain evidence="1 2">IEGM 60</strain>
    </source>
</reference>
<proteinExistence type="predicted"/>
<evidence type="ECO:0000313" key="2">
    <source>
        <dbReference type="Proteomes" id="UP001185737"/>
    </source>
</evidence>
<comment type="caution">
    <text evidence="1">The sequence shown here is derived from an EMBL/GenBank/DDBJ whole genome shotgun (WGS) entry which is preliminary data.</text>
</comment>
<gene>
    <name evidence="1" type="ORF">R3Q59_35525</name>
</gene>
<evidence type="ECO:0008006" key="3">
    <source>
        <dbReference type="Google" id="ProtNLM"/>
    </source>
</evidence>
<evidence type="ECO:0000313" key="1">
    <source>
        <dbReference type="EMBL" id="MDV6285799.1"/>
    </source>
</evidence>